<reference evidence="3 4" key="1">
    <citation type="submission" date="2024-07" db="EMBL/GenBank/DDBJ databases">
        <title>Draft sequence of the Neodothiora populina.</title>
        <authorList>
            <person name="Drown D.D."/>
            <person name="Schuette U.S."/>
            <person name="Buechlein A.B."/>
            <person name="Rusch D.R."/>
            <person name="Winton L.W."/>
            <person name="Adams G.A."/>
        </authorList>
    </citation>
    <scope>NUCLEOTIDE SEQUENCE [LARGE SCALE GENOMIC DNA]</scope>
    <source>
        <strain evidence="3 4">CPC 39397</strain>
    </source>
</reference>
<dbReference type="Proteomes" id="UP001562354">
    <property type="component" value="Unassembled WGS sequence"/>
</dbReference>
<evidence type="ECO:0000313" key="4">
    <source>
        <dbReference type="Proteomes" id="UP001562354"/>
    </source>
</evidence>
<dbReference type="InterPro" id="IPR056041">
    <property type="entry name" value="DUF7624"/>
</dbReference>
<evidence type="ECO:0000313" key="3">
    <source>
        <dbReference type="EMBL" id="KAL1304521.1"/>
    </source>
</evidence>
<proteinExistence type="predicted"/>
<feature type="region of interest" description="Disordered" evidence="1">
    <location>
        <begin position="1"/>
        <end position="213"/>
    </location>
</feature>
<protein>
    <recommendedName>
        <fullName evidence="2">DUF7624 domain-containing protein</fullName>
    </recommendedName>
</protein>
<evidence type="ECO:0000256" key="1">
    <source>
        <dbReference type="SAM" id="MobiDB-lite"/>
    </source>
</evidence>
<feature type="compositionally biased region" description="Low complexity" evidence="1">
    <location>
        <begin position="19"/>
        <end position="32"/>
    </location>
</feature>
<sequence>MALVMQSPTQPLSSTLTDSPGSPSSLRRSSNLAPPPSPYPQHVDPSPTDSNGTESTDIDEDLQEEEIQVEPGSAVGSESTSPPTQDSLAKITTDLPARLRASSDDEPRSVIHAPTGRIGFGSYSRSNTIESTYGTTVRSSQRSRGSPVTPDAAEGRHEKRMSMVSVGENERPAIERDSTSLASFNTSSSEEVRGSESPSSQTDTYAEDESTSPHLHDIMRDHQSSMIQKASAREDVSDTEETVTAVPALQTALGECWVLCNTLATLSSSHRDRVFTSASSAAQEYAWQSCWRLCQKLYESYDSPVAETLSILELCRDFSQALFEVRHRGDEATDSVLRVSFEMNNHLYNTHDRHLPEAFRERTLDFYVTICHRMMKQRTTLTVETDALLRACWSLAEMLFNLRQARREQRFSDDDLLGSAVQACWELCDLFREGWTQARPERGTPRPSQPQFPHNVRGSGSSIHSTIRSTSSLSSSSYHDAPALPPETPITIFDDTTTAASSPASMNNPNILVLGTISNGTLASGSHHNRWSSNASILSGYAESAGSSSTATASKQGSHLFRLQYLILKAAMNAGFNRTSVQSFSVFVKSLPGDGFGPLLWQKRLLQRYKSLVDADASLRALNNLPSRRLTGTEVAKAVDWLAREDKWAWLRDLYRLVCDVKPEEVLSNTIKSIYLQA</sequence>
<comment type="caution">
    <text evidence="3">The sequence shown here is derived from an EMBL/GenBank/DDBJ whole genome shotgun (WGS) entry which is preliminary data.</text>
</comment>
<feature type="compositionally biased region" description="Low complexity" evidence="1">
    <location>
        <begin position="457"/>
        <end position="467"/>
    </location>
</feature>
<feature type="compositionally biased region" description="Polar residues" evidence="1">
    <location>
        <begin position="123"/>
        <end position="146"/>
    </location>
</feature>
<name>A0ABR3PFH2_9PEZI</name>
<dbReference type="GeneID" id="95977208"/>
<accession>A0ABR3PFH2</accession>
<feature type="region of interest" description="Disordered" evidence="1">
    <location>
        <begin position="438"/>
        <end position="467"/>
    </location>
</feature>
<gene>
    <name evidence="3" type="ORF">AAFC00_003507</name>
</gene>
<dbReference type="Pfam" id="PF24616">
    <property type="entry name" value="DUF7624"/>
    <property type="match status" value="1"/>
</dbReference>
<feature type="compositionally biased region" description="Low complexity" evidence="1">
    <location>
        <begin position="179"/>
        <end position="189"/>
    </location>
</feature>
<feature type="domain" description="DUF7624" evidence="2">
    <location>
        <begin position="549"/>
        <end position="671"/>
    </location>
</feature>
<feature type="compositionally biased region" description="Basic and acidic residues" evidence="1">
    <location>
        <begin position="168"/>
        <end position="178"/>
    </location>
</feature>
<organism evidence="3 4">
    <name type="scientific">Neodothiora populina</name>
    <dbReference type="NCBI Taxonomy" id="2781224"/>
    <lineage>
        <taxon>Eukaryota</taxon>
        <taxon>Fungi</taxon>
        <taxon>Dikarya</taxon>
        <taxon>Ascomycota</taxon>
        <taxon>Pezizomycotina</taxon>
        <taxon>Dothideomycetes</taxon>
        <taxon>Dothideomycetidae</taxon>
        <taxon>Dothideales</taxon>
        <taxon>Dothioraceae</taxon>
        <taxon>Neodothiora</taxon>
    </lineage>
</organism>
<dbReference type="RefSeq" id="XP_069200796.1">
    <property type="nucleotide sequence ID" value="XM_069342983.1"/>
</dbReference>
<dbReference type="EMBL" id="JBFMKM010000008">
    <property type="protein sequence ID" value="KAL1304521.1"/>
    <property type="molecule type" value="Genomic_DNA"/>
</dbReference>
<feature type="compositionally biased region" description="Polar residues" evidence="1">
    <location>
        <begin position="76"/>
        <end position="87"/>
    </location>
</feature>
<evidence type="ECO:0000259" key="2">
    <source>
        <dbReference type="Pfam" id="PF24616"/>
    </source>
</evidence>
<keyword evidence="4" id="KW-1185">Reference proteome</keyword>
<feature type="compositionally biased region" description="Acidic residues" evidence="1">
    <location>
        <begin position="56"/>
        <end position="68"/>
    </location>
</feature>
<feature type="compositionally biased region" description="Polar residues" evidence="1">
    <location>
        <begin position="1"/>
        <end position="18"/>
    </location>
</feature>